<proteinExistence type="predicted"/>
<keyword evidence="2" id="KW-1185">Reference proteome</keyword>
<reference evidence="1 2" key="1">
    <citation type="submission" date="2019-02" db="EMBL/GenBank/DDBJ databases">
        <title>Deep-cultivation of Planctomycetes and their phenomic and genomic characterization uncovers novel biology.</title>
        <authorList>
            <person name="Wiegand S."/>
            <person name="Jogler M."/>
            <person name="Boedeker C."/>
            <person name="Pinto D."/>
            <person name="Vollmers J."/>
            <person name="Rivas-Marin E."/>
            <person name="Kohn T."/>
            <person name="Peeters S.H."/>
            <person name="Heuer A."/>
            <person name="Rast P."/>
            <person name="Oberbeckmann S."/>
            <person name="Bunk B."/>
            <person name="Jeske O."/>
            <person name="Meyerdierks A."/>
            <person name="Storesund J.E."/>
            <person name="Kallscheuer N."/>
            <person name="Luecker S."/>
            <person name="Lage O.M."/>
            <person name="Pohl T."/>
            <person name="Merkel B.J."/>
            <person name="Hornburger P."/>
            <person name="Mueller R.-W."/>
            <person name="Bruemmer F."/>
            <person name="Labrenz M."/>
            <person name="Spormann A.M."/>
            <person name="Op den Camp H."/>
            <person name="Overmann J."/>
            <person name="Amann R."/>
            <person name="Jetten M.S.M."/>
            <person name="Mascher T."/>
            <person name="Medema M.H."/>
            <person name="Devos D.P."/>
            <person name="Kaster A.-K."/>
            <person name="Ovreas L."/>
            <person name="Rohde M."/>
            <person name="Galperin M.Y."/>
            <person name="Jogler C."/>
        </authorList>
    </citation>
    <scope>NUCLEOTIDE SEQUENCE [LARGE SCALE GENOMIC DNA]</scope>
    <source>
        <strain evidence="1 2">Spb1</strain>
    </source>
</reference>
<accession>A0A518GLH6</accession>
<sequence>MPRELFFHSPHKTSTLPAEFLRALRKSHPSLFTSHIQLDFSEDSLTITGSTSTFFQKQQIQETLRKKVPTLRINNRLLISPERHPCSTDALVKG</sequence>
<protein>
    <recommendedName>
        <fullName evidence="3">BON domain protein</fullName>
    </recommendedName>
</protein>
<organism evidence="1 2">
    <name type="scientific">Planctopirus ephydatiae</name>
    <dbReference type="NCBI Taxonomy" id="2528019"/>
    <lineage>
        <taxon>Bacteria</taxon>
        <taxon>Pseudomonadati</taxon>
        <taxon>Planctomycetota</taxon>
        <taxon>Planctomycetia</taxon>
        <taxon>Planctomycetales</taxon>
        <taxon>Planctomycetaceae</taxon>
        <taxon>Planctopirus</taxon>
    </lineage>
</organism>
<gene>
    <name evidence="1" type="ORF">Spb1_12990</name>
</gene>
<evidence type="ECO:0008006" key="3">
    <source>
        <dbReference type="Google" id="ProtNLM"/>
    </source>
</evidence>
<evidence type="ECO:0000313" key="2">
    <source>
        <dbReference type="Proteomes" id="UP000315349"/>
    </source>
</evidence>
<dbReference type="EMBL" id="CP036299">
    <property type="protein sequence ID" value="QDV29396.1"/>
    <property type="molecule type" value="Genomic_DNA"/>
</dbReference>
<dbReference type="Proteomes" id="UP000315349">
    <property type="component" value="Chromosome"/>
</dbReference>
<evidence type="ECO:0000313" key="1">
    <source>
        <dbReference type="EMBL" id="QDV29396.1"/>
    </source>
</evidence>
<dbReference type="KEGG" id="peh:Spb1_12990"/>
<name>A0A518GLH6_9PLAN</name>
<dbReference type="AlphaFoldDB" id="A0A518GLH6"/>